<organism evidence="10 11">
    <name type="scientific">Carboxylicivirga linearis</name>
    <dbReference type="NCBI Taxonomy" id="1628157"/>
    <lineage>
        <taxon>Bacteria</taxon>
        <taxon>Pseudomonadati</taxon>
        <taxon>Bacteroidota</taxon>
        <taxon>Bacteroidia</taxon>
        <taxon>Marinilabiliales</taxon>
        <taxon>Marinilabiliaceae</taxon>
        <taxon>Carboxylicivirga</taxon>
    </lineage>
</organism>
<dbReference type="InterPro" id="IPR012910">
    <property type="entry name" value="Plug_dom"/>
</dbReference>
<keyword evidence="11" id="KW-1185">Reference proteome</keyword>
<keyword evidence="2 7" id="KW-0813">Transport</keyword>
<dbReference type="SUPFAM" id="SSF49464">
    <property type="entry name" value="Carboxypeptidase regulatory domain-like"/>
    <property type="match status" value="1"/>
</dbReference>
<dbReference type="Gene3D" id="2.170.130.10">
    <property type="entry name" value="TonB-dependent receptor, plug domain"/>
    <property type="match status" value="1"/>
</dbReference>
<dbReference type="NCBIfam" id="TIGR04056">
    <property type="entry name" value="OMP_RagA_SusC"/>
    <property type="match status" value="1"/>
</dbReference>
<feature type="transmembrane region" description="Helical" evidence="8">
    <location>
        <begin position="20"/>
        <end position="40"/>
    </location>
</feature>
<keyword evidence="3 7" id="KW-1134">Transmembrane beta strand</keyword>
<keyword evidence="6 7" id="KW-0998">Cell outer membrane</keyword>
<gene>
    <name evidence="10" type="ORF">KEM10_16455</name>
</gene>
<evidence type="ECO:0000256" key="5">
    <source>
        <dbReference type="ARBA" id="ARBA00023136"/>
    </source>
</evidence>
<dbReference type="EMBL" id="JAGUCO010000016">
    <property type="protein sequence ID" value="MBS2099882.1"/>
    <property type="molecule type" value="Genomic_DNA"/>
</dbReference>
<evidence type="ECO:0000256" key="2">
    <source>
        <dbReference type="ARBA" id="ARBA00022448"/>
    </source>
</evidence>
<keyword evidence="8" id="KW-1133">Transmembrane helix</keyword>
<protein>
    <submittedName>
        <fullName evidence="10">SusC/RagA family TonB-linked outer membrane protein</fullName>
    </submittedName>
</protein>
<keyword evidence="5 7" id="KW-0472">Membrane</keyword>
<evidence type="ECO:0000256" key="7">
    <source>
        <dbReference type="PROSITE-ProRule" id="PRU01360"/>
    </source>
</evidence>
<dbReference type="InterPro" id="IPR037066">
    <property type="entry name" value="Plug_dom_sf"/>
</dbReference>
<evidence type="ECO:0000259" key="9">
    <source>
        <dbReference type="Pfam" id="PF07715"/>
    </source>
</evidence>
<dbReference type="InterPro" id="IPR023996">
    <property type="entry name" value="TonB-dep_OMP_SusC/RagA"/>
</dbReference>
<evidence type="ECO:0000313" key="11">
    <source>
        <dbReference type="Proteomes" id="UP000708576"/>
    </source>
</evidence>
<proteinExistence type="inferred from homology"/>
<dbReference type="RefSeq" id="WP_212217124.1">
    <property type="nucleotide sequence ID" value="NZ_JAGUCO010000016.1"/>
</dbReference>
<dbReference type="InterPro" id="IPR023997">
    <property type="entry name" value="TonB-dep_OMP_SusC/RagA_CS"/>
</dbReference>
<accession>A0ABS5JY78</accession>
<sequence length="1135" mass="126125">MKKNAESFCVGSSYTSSYRAIGISVFFLLLFCTSSLPLLANPSLQQTFNVTGKIVDSNGDPLPGVNVFEQNKPTHGVITGIDGTYSIEVDSSDDILVFSFIGFDTQEIGINGRSKIDVVLIEEITDLDEVVVTALGIKREKKALGYAISSIKADELVKSGIPVNPLTSLYGKAAGVKISGTANGPTGGMIINIRNSVSLTESSSTRPLFVVDGIPIFDENSGMNRNDRDGRDRGTGINDINAEDIESVEILKGAKASVLYGHAGANGVVLITTKSGKSRKGFGVDVSSSYTWDNTAFLPDLQNEFGTGNTMAVDGLDADLTDEDGFKYQMIDGVKTPVYWGSGGAAGWGPKMDGRRILWWDGQMRPYSPQPDNYSDLFRTGHLMTNSVALSNAGDIGSFRFSYTNKDYTSTIIGADQKNHALSFNGNINISDRIKLGYISNYYYTFNHNAPYRMQDELVTYGVHRDMKPELWKDNIVDETGIYWYFRDKERSEAAGQQAGQIGANYFWNQTQNAFDEERHHFIQSANLNIDFADWLSLSVRSGFDMTRKLNEVKKKVTRPLADDPTQGYYSVAERNVLKLSNQALLNFDKKLSDDFRLSGFVGGVYEYSMDRNLKSITQEFLIENHFALDNSRKDVKSEGSGGRESYKLYGFLASAQITFKDYLYLELQGRNDWSSILPPANNSYFYPGASVSWIVSESLSLPDVIKYAKVRASYADVGRPGPPYFGNLNFNLSSYNGIPYQTVSSSMPPVDFEKAIAEGKFPEENLKPERKREIELGFEMSFFQRNRLGLDFAWFKANTYDQIMGLQVPASSGVDRIITNAGDIQNNGVELQLTGKPVLTNNFVWDMTLNLAKYKTEIKKLAEGIDVYPLWGVTGASREARVGGEYGEYFINPWLRDDDGNLVVGSNGVYEFDTENQKKVGKELPDIIGGFSSNFEYKGIFLGVDFDFQFGGTLISQTNMYLRGNGTGVESLQYRDEARGGLPYYIDVDGNRHLLDSHGAPAPADSKYGWIFHDGVILPGVKADGTANDVLINAQQYYERTYWQGYMDITEDVVFKSDYLSLRRITLAYTLPKNLLNKTFLNNVRLAVFGNNIAYLYKDIPNVTPESFAGTNEFTEYSGLPGVRSFGVEVKLGF</sequence>
<name>A0ABS5JY78_9BACT</name>
<dbReference type="NCBIfam" id="TIGR04057">
    <property type="entry name" value="SusC_RagA_signa"/>
    <property type="match status" value="1"/>
</dbReference>
<keyword evidence="4 7" id="KW-0812">Transmembrane</keyword>
<dbReference type="Gene3D" id="2.40.170.20">
    <property type="entry name" value="TonB-dependent receptor, beta-barrel domain"/>
    <property type="match status" value="1"/>
</dbReference>
<evidence type="ECO:0000313" key="10">
    <source>
        <dbReference type="EMBL" id="MBS2099882.1"/>
    </source>
</evidence>
<evidence type="ECO:0000256" key="1">
    <source>
        <dbReference type="ARBA" id="ARBA00004571"/>
    </source>
</evidence>
<dbReference type="Proteomes" id="UP000708576">
    <property type="component" value="Unassembled WGS sequence"/>
</dbReference>
<dbReference type="SUPFAM" id="SSF56935">
    <property type="entry name" value="Porins"/>
    <property type="match status" value="1"/>
</dbReference>
<dbReference type="InterPro" id="IPR039426">
    <property type="entry name" value="TonB-dep_rcpt-like"/>
</dbReference>
<dbReference type="InterPro" id="IPR036942">
    <property type="entry name" value="Beta-barrel_TonB_sf"/>
</dbReference>
<dbReference type="PROSITE" id="PS52016">
    <property type="entry name" value="TONB_DEPENDENT_REC_3"/>
    <property type="match status" value="1"/>
</dbReference>
<comment type="caution">
    <text evidence="10">The sequence shown here is derived from an EMBL/GenBank/DDBJ whole genome shotgun (WGS) entry which is preliminary data.</text>
</comment>
<dbReference type="InterPro" id="IPR008969">
    <property type="entry name" value="CarboxyPept-like_regulatory"/>
</dbReference>
<evidence type="ECO:0000256" key="8">
    <source>
        <dbReference type="SAM" id="Phobius"/>
    </source>
</evidence>
<dbReference type="Pfam" id="PF07715">
    <property type="entry name" value="Plug"/>
    <property type="match status" value="1"/>
</dbReference>
<evidence type="ECO:0000256" key="3">
    <source>
        <dbReference type="ARBA" id="ARBA00022452"/>
    </source>
</evidence>
<evidence type="ECO:0000256" key="4">
    <source>
        <dbReference type="ARBA" id="ARBA00022692"/>
    </source>
</evidence>
<evidence type="ECO:0000256" key="6">
    <source>
        <dbReference type="ARBA" id="ARBA00023237"/>
    </source>
</evidence>
<dbReference type="Pfam" id="PF13715">
    <property type="entry name" value="CarbopepD_reg_2"/>
    <property type="match status" value="1"/>
</dbReference>
<feature type="domain" description="TonB-dependent receptor plug" evidence="9">
    <location>
        <begin position="142"/>
        <end position="268"/>
    </location>
</feature>
<comment type="subcellular location">
    <subcellularLocation>
        <location evidence="1 7">Cell outer membrane</location>
        <topology evidence="1 7">Multi-pass membrane protein</topology>
    </subcellularLocation>
</comment>
<reference evidence="10 11" key="1">
    <citation type="journal article" date="2015" name="Int. J. Syst. Evol. Microbiol.">
        <title>Carboxylicivirga linearis sp. nov., isolated from a sea cucumber culture pond.</title>
        <authorList>
            <person name="Wang F.Q."/>
            <person name="Zhou Y.X."/>
            <person name="Lin X.Z."/>
            <person name="Chen G.J."/>
            <person name="Du Z.J."/>
        </authorList>
    </citation>
    <scope>NUCLEOTIDE SEQUENCE [LARGE SCALE GENOMIC DNA]</scope>
    <source>
        <strain evidence="10 11">FB218</strain>
    </source>
</reference>
<comment type="similarity">
    <text evidence="7">Belongs to the TonB-dependent receptor family.</text>
</comment>